<organism evidence="9 10">
    <name type="scientific">Agrilactobacillus composti DSM 18527 = JCM 14202</name>
    <dbReference type="NCBI Taxonomy" id="1423734"/>
    <lineage>
        <taxon>Bacteria</taxon>
        <taxon>Bacillati</taxon>
        <taxon>Bacillota</taxon>
        <taxon>Bacilli</taxon>
        <taxon>Lactobacillales</taxon>
        <taxon>Lactobacillaceae</taxon>
        <taxon>Agrilactobacillus</taxon>
    </lineage>
</organism>
<comment type="pathway">
    <text evidence="1 5">Carbohydrate metabolism; hexose metabolism.</text>
</comment>
<dbReference type="STRING" id="1423734.FC83_GL000363"/>
<name>X0QMT9_9LACO</name>
<evidence type="ECO:0000256" key="5">
    <source>
        <dbReference type="PIRNR" id="PIRNR005096"/>
    </source>
</evidence>
<evidence type="ECO:0000313" key="10">
    <source>
        <dbReference type="Proteomes" id="UP000051236"/>
    </source>
</evidence>
<dbReference type="PATRIC" id="fig|1423734.3.peg.363"/>
<dbReference type="InterPro" id="IPR008183">
    <property type="entry name" value="Aldose_1/G6P_1-epimerase"/>
</dbReference>
<keyword evidence="4 5" id="KW-0119">Carbohydrate metabolism</keyword>
<feature type="active site" description="Proton donor" evidence="6">
    <location>
        <position position="183"/>
    </location>
</feature>
<dbReference type="RefSeq" id="WP_035452772.1">
    <property type="nucleotide sequence ID" value="NZ_AZGA01000070.1"/>
</dbReference>
<dbReference type="UniPathway" id="UPA00242"/>
<dbReference type="Gene3D" id="2.70.98.10">
    <property type="match status" value="1"/>
</dbReference>
<dbReference type="InterPro" id="IPR015443">
    <property type="entry name" value="Aldose_1-epimerase"/>
</dbReference>
<dbReference type="GO" id="GO:0006006">
    <property type="term" value="P:glucose metabolic process"/>
    <property type="evidence" value="ECO:0007669"/>
    <property type="project" value="TreeGrafter"/>
</dbReference>
<evidence type="ECO:0000256" key="8">
    <source>
        <dbReference type="PIRSR" id="PIRSR005096-3"/>
    </source>
</evidence>
<comment type="function">
    <text evidence="5">Catalyzes the interconversion of alpha and beta anomers of maltose.</text>
</comment>
<dbReference type="AlphaFoldDB" id="X0QMT9"/>
<dbReference type="eggNOG" id="COG2017">
    <property type="taxonomic scope" value="Bacteria"/>
</dbReference>
<keyword evidence="10" id="KW-1185">Reference proteome</keyword>
<proteinExistence type="inferred from homology"/>
<comment type="catalytic activity">
    <reaction evidence="5">
        <text>alpha-maltose = beta-maltose</text>
        <dbReference type="Rhea" id="RHEA:21228"/>
        <dbReference type="ChEBI" id="CHEBI:18147"/>
        <dbReference type="ChEBI" id="CHEBI:18167"/>
        <dbReference type="EC" id="5.1.3.21"/>
    </reaction>
</comment>
<gene>
    <name evidence="9" type="ORF">FC83_GL000363</name>
</gene>
<comment type="caution">
    <text evidence="9">The sequence shown here is derived from an EMBL/GenBank/DDBJ whole genome shotgun (WGS) entry which is preliminary data.</text>
</comment>
<accession>X0QMT9</accession>
<evidence type="ECO:0000256" key="2">
    <source>
        <dbReference type="ARBA" id="ARBA00006206"/>
    </source>
</evidence>
<dbReference type="GO" id="GO:0050558">
    <property type="term" value="F:maltose epimerase activity"/>
    <property type="evidence" value="ECO:0007669"/>
    <property type="project" value="UniProtKB-EC"/>
</dbReference>
<dbReference type="SUPFAM" id="SSF74650">
    <property type="entry name" value="Galactose mutarotase-like"/>
    <property type="match status" value="1"/>
</dbReference>
<evidence type="ECO:0000313" key="9">
    <source>
        <dbReference type="EMBL" id="KRM32498.1"/>
    </source>
</evidence>
<feature type="binding site" evidence="7">
    <location>
        <position position="251"/>
    </location>
    <ligand>
        <name>beta-D-galactose</name>
        <dbReference type="ChEBI" id="CHEBI:27667"/>
    </ligand>
</feature>
<evidence type="ECO:0000256" key="6">
    <source>
        <dbReference type="PIRSR" id="PIRSR005096-1"/>
    </source>
</evidence>
<dbReference type="InterPro" id="IPR047215">
    <property type="entry name" value="Galactose_mutarotase-like"/>
</dbReference>
<feature type="binding site" evidence="8">
    <location>
        <begin position="183"/>
        <end position="185"/>
    </location>
    <ligand>
        <name>beta-D-galactose</name>
        <dbReference type="ChEBI" id="CHEBI:27667"/>
    </ligand>
</feature>
<dbReference type="PIRSF" id="PIRSF005096">
    <property type="entry name" value="GALM"/>
    <property type="match status" value="1"/>
</dbReference>
<dbReference type="InterPro" id="IPR014718">
    <property type="entry name" value="GH-type_carb-bd"/>
</dbReference>
<dbReference type="Pfam" id="PF01263">
    <property type="entry name" value="Aldose_epim"/>
    <property type="match status" value="1"/>
</dbReference>
<dbReference type="GO" id="GO:0033499">
    <property type="term" value="P:galactose catabolic process via UDP-galactose, Leloir pathway"/>
    <property type="evidence" value="ECO:0007669"/>
    <property type="project" value="TreeGrafter"/>
</dbReference>
<dbReference type="CDD" id="cd09019">
    <property type="entry name" value="galactose_mutarotase_like"/>
    <property type="match status" value="1"/>
</dbReference>
<protein>
    <recommendedName>
        <fullName evidence="5">Maltose epimerase</fullName>
        <ecNumber evidence="5">5.1.3.21</ecNumber>
    </recommendedName>
</protein>
<comment type="similarity">
    <text evidence="2 5">Belongs to the aldose epimerase family.</text>
</comment>
<dbReference type="OrthoDB" id="9779408at2"/>
<evidence type="ECO:0000256" key="4">
    <source>
        <dbReference type="ARBA" id="ARBA00023277"/>
    </source>
</evidence>
<dbReference type="EMBL" id="AZGA01000070">
    <property type="protein sequence ID" value="KRM32498.1"/>
    <property type="molecule type" value="Genomic_DNA"/>
</dbReference>
<dbReference type="EC" id="5.1.3.21" evidence="5"/>
<reference evidence="9 10" key="1">
    <citation type="journal article" date="2015" name="Genome Announc.">
        <title>Expanding the biotechnology potential of lactobacilli through comparative genomics of 213 strains and associated genera.</title>
        <authorList>
            <person name="Sun Z."/>
            <person name="Harris H.M."/>
            <person name="McCann A."/>
            <person name="Guo C."/>
            <person name="Argimon S."/>
            <person name="Zhang W."/>
            <person name="Yang X."/>
            <person name="Jeffery I.B."/>
            <person name="Cooney J.C."/>
            <person name="Kagawa T.F."/>
            <person name="Liu W."/>
            <person name="Song Y."/>
            <person name="Salvetti E."/>
            <person name="Wrobel A."/>
            <person name="Rasinkangas P."/>
            <person name="Parkhill J."/>
            <person name="Rea M.C."/>
            <person name="O'Sullivan O."/>
            <person name="Ritari J."/>
            <person name="Douillard F.P."/>
            <person name="Paul Ross R."/>
            <person name="Yang R."/>
            <person name="Briner A.E."/>
            <person name="Felis G.E."/>
            <person name="de Vos W.M."/>
            <person name="Barrangou R."/>
            <person name="Klaenhammer T.R."/>
            <person name="Caufield P.W."/>
            <person name="Cui Y."/>
            <person name="Zhang H."/>
            <person name="O'Toole P.W."/>
        </authorList>
    </citation>
    <scope>NUCLEOTIDE SEQUENCE [LARGE SCALE GENOMIC DNA]</scope>
    <source>
        <strain evidence="9 10">DSM 18527</strain>
    </source>
</reference>
<evidence type="ECO:0000256" key="1">
    <source>
        <dbReference type="ARBA" id="ARBA00005028"/>
    </source>
</evidence>
<sequence length="347" mass="37451">MTQNITATVTPFETYEGHDIFEYTLTNAHGVSLSTLNYGALIYKILVPTKAGGFDNLVLNFPKARDYAQSPTYLCMAVGRTAGRISQGKVIIDGKTVQLPTNEGPTTLHGGPHGFSKAVWSGSIITQAGQPAIAFHRLQQGSVDGYPGDLDVSITYTLSADDTITITFAGTATETSLFNPTVHTYFNLGTKDDIFDHDLQVNASQYLELDSVNAPTGKFLDVANTAFDFQKGANLGQAIDALKDTPHQGLDDLFKVTPNTTIATLSDPTNGRFIDVTSDRNGLVVYTANTMNPAEKFIKTNGVGKPYLGVALEAQNLPDTTKNPQFGDETIPADETVTHTISYQLHY</sequence>
<dbReference type="Proteomes" id="UP000051236">
    <property type="component" value="Unassembled WGS sequence"/>
</dbReference>
<evidence type="ECO:0000256" key="3">
    <source>
        <dbReference type="ARBA" id="ARBA00023235"/>
    </source>
</evidence>
<dbReference type="GO" id="GO:0004034">
    <property type="term" value="F:aldose 1-epimerase activity"/>
    <property type="evidence" value="ECO:0007669"/>
    <property type="project" value="TreeGrafter"/>
</dbReference>
<evidence type="ECO:0000256" key="7">
    <source>
        <dbReference type="PIRSR" id="PIRSR005096-2"/>
    </source>
</evidence>
<keyword evidence="3 5" id="KW-0413">Isomerase</keyword>
<dbReference type="GO" id="GO:0005737">
    <property type="term" value="C:cytoplasm"/>
    <property type="evidence" value="ECO:0007669"/>
    <property type="project" value="TreeGrafter"/>
</dbReference>
<feature type="active site" description="Proton acceptor" evidence="6">
    <location>
        <position position="313"/>
    </location>
</feature>
<dbReference type="PANTHER" id="PTHR10091">
    <property type="entry name" value="ALDOSE-1-EPIMERASE"/>
    <property type="match status" value="1"/>
</dbReference>
<dbReference type="InterPro" id="IPR011013">
    <property type="entry name" value="Gal_mutarotase_sf_dom"/>
</dbReference>
<dbReference type="PANTHER" id="PTHR10091:SF0">
    <property type="entry name" value="GALACTOSE MUTAROTASE"/>
    <property type="match status" value="1"/>
</dbReference>
<dbReference type="GO" id="GO:0030246">
    <property type="term" value="F:carbohydrate binding"/>
    <property type="evidence" value="ECO:0007669"/>
    <property type="project" value="InterPro"/>
</dbReference>